<comment type="caution">
    <text evidence="1">The sequence shown here is derived from an EMBL/GenBank/DDBJ whole genome shotgun (WGS) entry which is preliminary data.</text>
</comment>
<proteinExistence type="predicted"/>
<evidence type="ECO:0000313" key="2">
    <source>
        <dbReference type="Proteomes" id="UP000540787"/>
    </source>
</evidence>
<accession>A0A7W9X482</accession>
<name>A0A7W9X482_9BURK</name>
<dbReference type="AlphaFoldDB" id="A0A7W9X482"/>
<dbReference type="RefSeq" id="WP_183557250.1">
    <property type="nucleotide sequence ID" value="NZ_JACHBX010000005.1"/>
</dbReference>
<gene>
    <name evidence="1" type="ORF">HD842_004337</name>
</gene>
<protein>
    <submittedName>
        <fullName evidence="1">Putative component of membrane protein insertase Oxa1/YidC/SpoIIIJ protein YidD</fullName>
    </submittedName>
</protein>
<dbReference type="NCBIfam" id="TIGR00278">
    <property type="entry name" value="membrane protein insertion efficiency factor YidD"/>
    <property type="match status" value="1"/>
</dbReference>
<sequence length="151" mass="16735">MGRAPHSTGTRLALWAIRLYQRHLSPLKGFSCAWRATTGRASCSGHGYRVIARHGLRLGLPLLRRQLRRCGAAHDRALAARVVAAPNPVLHYQRGECDLLPCDCCSRPLGNALASLGCQAAGECACDKVDRWLTRWLRGWGDARKKSRQPR</sequence>
<reference evidence="1 2" key="1">
    <citation type="submission" date="2020-08" db="EMBL/GenBank/DDBJ databases">
        <title>The Agave Microbiome: Exploring the role of microbial communities in plant adaptations to desert environments.</title>
        <authorList>
            <person name="Partida-Martinez L.P."/>
        </authorList>
    </citation>
    <scope>NUCLEOTIDE SEQUENCE [LARGE SCALE GENOMIC DNA]</scope>
    <source>
        <strain evidence="1 2">AT3.2</strain>
    </source>
</reference>
<dbReference type="SMART" id="SM01234">
    <property type="entry name" value="Haemolytic"/>
    <property type="match status" value="1"/>
</dbReference>
<evidence type="ECO:0000313" key="1">
    <source>
        <dbReference type="EMBL" id="MBB6136160.1"/>
    </source>
</evidence>
<dbReference type="Proteomes" id="UP000540787">
    <property type="component" value="Unassembled WGS sequence"/>
</dbReference>
<organism evidence="1 2">
    <name type="scientific">Massilia aurea</name>
    <dbReference type="NCBI Taxonomy" id="373040"/>
    <lineage>
        <taxon>Bacteria</taxon>
        <taxon>Pseudomonadati</taxon>
        <taxon>Pseudomonadota</taxon>
        <taxon>Betaproteobacteria</taxon>
        <taxon>Burkholderiales</taxon>
        <taxon>Oxalobacteraceae</taxon>
        <taxon>Telluria group</taxon>
        <taxon>Massilia</taxon>
    </lineage>
</organism>
<dbReference type="Pfam" id="PF01809">
    <property type="entry name" value="YidD"/>
    <property type="match status" value="1"/>
</dbReference>
<keyword evidence="2" id="KW-1185">Reference proteome</keyword>
<dbReference type="EMBL" id="JACHBX010000005">
    <property type="protein sequence ID" value="MBB6136160.1"/>
    <property type="molecule type" value="Genomic_DNA"/>
</dbReference>
<dbReference type="InterPro" id="IPR002696">
    <property type="entry name" value="Membr_insert_effic_factor_YidD"/>
</dbReference>